<accession>A0A5C7HDS7</accession>
<dbReference type="Proteomes" id="UP000323000">
    <property type="component" value="Chromosome 9"/>
</dbReference>
<protein>
    <submittedName>
        <fullName evidence="1">Uncharacterized protein</fullName>
    </submittedName>
</protein>
<dbReference type="InterPro" id="IPR040256">
    <property type="entry name" value="At4g02000-like"/>
</dbReference>
<evidence type="ECO:0000313" key="2">
    <source>
        <dbReference type="Proteomes" id="UP000323000"/>
    </source>
</evidence>
<dbReference type="PANTHER" id="PTHR31286:SF167">
    <property type="entry name" value="OS09G0268800 PROTEIN"/>
    <property type="match status" value="1"/>
</dbReference>
<organism evidence="1 2">
    <name type="scientific">Acer yangbiense</name>
    <dbReference type="NCBI Taxonomy" id="1000413"/>
    <lineage>
        <taxon>Eukaryota</taxon>
        <taxon>Viridiplantae</taxon>
        <taxon>Streptophyta</taxon>
        <taxon>Embryophyta</taxon>
        <taxon>Tracheophyta</taxon>
        <taxon>Spermatophyta</taxon>
        <taxon>Magnoliopsida</taxon>
        <taxon>eudicotyledons</taxon>
        <taxon>Gunneridae</taxon>
        <taxon>Pentapetalae</taxon>
        <taxon>rosids</taxon>
        <taxon>malvids</taxon>
        <taxon>Sapindales</taxon>
        <taxon>Sapindaceae</taxon>
        <taxon>Hippocastanoideae</taxon>
        <taxon>Acereae</taxon>
        <taxon>Acer</taxon>
    </lineage>
</organism>
<comment type="caution">
    <text evidence="1">The sequence shown here is derived from an EMBL/GenBank/DDBJ whole genome shotgun (WGS) entry which is preliminary data.</text>
</comment>
<sequence length="369" mass="41413">MDCVSRVQRFGTGDEDGEILQISEEVGRIGTEEVDHCLVGKILSGKRVNRDAFKSVIEHLWSPFGNVEVEAVVLEKPIGIGEISKLNFNKAEFWVQIHDIPIMCMNRRIAKWMVEQIGEVIEIPIELRDCWGKFLRVKVRIDISKPLKRWLRLSLDRSGNIVVTGELLRNGEEVLALEAGPVAIQGSKHSHTVLEPQKKAVEEHSKTLEAGKLKKQADLDRMCIDGPGIGPPEPTSNKIQKKWKRATRETQSKLAAGMMASPLQRKLASSMSAKKIVRRNSLFPSHTKSSPKNTYGRGKLKSENHTLVSHIPSSNLSVLPPQIRPQVCKKRINFDSLEEFKDNKKFKAAVSNNPPVISAKPVEQTHREP</sequence>
<name>A0A5C7HDS7_9ROSI</name>
<keyword evidence="2" id="KW-1185">Reference proteome</keyword>
<reference evidence="2" key="1">
    <citation type="journal article" date="2019" name="Gigascience">
        <title>De novo genome assembly of the endangered Acer yangbiense, a plant species with extremely small populations endemic to Yunnan Province, China.</title>
        <authorList>
            <person name="Yang J."/>
            <person name="Wariss H.M."/>
            <person name="Tao L."/>
            <person name="Zhang R."/>
            <person name="Yun Q."/>
            <person name="Hollingsworth P."/>
            <person name="Dao Z."/>
            <person name="Luo G."/>
            <person name="Guo H."/>
            <person name="Ma Y."/>
            <person name="Sun W."/>
        </authorList>
    </citation>
    <scope>NUCLEOTIDE SEQUENCE [LARGE SCALE GENOMIC DNA]</scope>
    <source>
        <strain evidence="2">cv. Malutang</strain>
    </source>
</reference>
<evidence type="ECO:0000313" key="1">
    <source>
        <dbReference type="EMBL" id="TXG54366.1"/>
    </source>
</evidence>
<dbReference type="AlphaFoldDB" id="A0A5C7HDS7"/>
<proteinExistence type="predicted"/>
<dbReference type="EMBL" id="VAHF01000009">
    <property type="protein sequence ID" value="TXG54366.1"/>
    <property type="molecule type" value="Genomic_DNA"/>
</dbReference>
<gene>
    <name evidence="1" type="ORF">EZV62_019622</name>
</gene>
<dbReference type="PANTHER" id="PTHR31286">
    <property type="entry name" value="GLYCINE-RICH CELL WALL STRUCTURAL PROTEIN 1.8-LIKE"/>
    <property type="match status" value="1"/>
</dbReference>